<accession>A0A106PTP6</accession>
<organism evidence="2 3">
    <name type="scientific">Burkholderia ubonensis</name>
    <dbReference type="NCBI Taxonomy" id="101571"/>
    <lineage>
        <taxon>Bacteria</taxon>
        <taxon>Pseudomonadati</taxon>
        <taxon>Pseudomonadota</taxon>
        <taxon>Betaproteobacteria</taxon>
        <taxon>Burkholderiales</taxon>
        <taxon>Burkholderiaceae</taxon>
        <taxon>Burkholderia</taxon>
        <taxon>Burkholderia cepacia complex</taxon>
    </lineage>
</organism>
<evidence type="ECO:0000256" key="1">
    <source>
        <dbReference type="SAM" id="MobiDB-lite"/>
    </source>
</evidence>
<evidence type="ECO:0000313" key="3">
    <source>
        <dbReference type="Proteomes" id="UP000060630"/>
    </source>
</evidence>
<name>A0A106PTP6_9BURK</name>
<feature type="compositionally biased region" description="Basic and acidic residues" evidence="1">
    <location>
        <begin position="57"/>
        <end position="66"/>
    </location>
</feature>
<comment type="caution">
    <text evidence="2">The sequence shown here is derived from an EMBL/GenBank/DDBJ whole genome shotgun (WGS) entry which is preliminary data.</text>
</comment>
<proteinExistence type="predicted"/>
<dbReference type="AlphaFoldDB" id="A0A106PTP6"/>
<dbReference type="EMBL" id="LPHD01000186">
    <property type="protein sequence ID" value="KWA74156.1"/>
    <property type="molecule type" value="Genomic_DNA"/>
</dbReference>
<evidence type="ECO:0000313" key="2">
    <source>
        <dbReference type="EMBL" id="KWA74156.1"/>
    </source>
</evidence>
<dbReference type="Proteomes" id="UP000060630">
    <property type="component" value="Unassembled WGS sequence"/>
</dbReference>
<feature type="region of interest" description="Disordered" evidence="1">
    <location>
        <begin position="52"/>
        <end position="84"/>
    </location>
</feature>
<protein>
    <submittedName>
        <fullName evidence="2">Uncharacterized protein</fullName>
    </submittedName>
</protein>
<gene>
    <name evidence="2" type="ORF">WL29_02980</name>
</gene>
<sequence>MPGGCAVDPYHQTKTVGARLPTCVRAQRACPRLTWINFAPIRTTYREMYRRQPQTNGREDRCRMAEGRGTGVTRARSGRRGKVA</sequence>
<reference evidence="2 3" key="1">
    <citation type="submission" date="2015-11" db="EMBL/GenBank/DDBJ databases">
        <title>Expanding the genomic diversity of Burkholderia species for the development of highly accurate diagnostics.</title>
        <authorList>
            <person name="Sahl J."/>
            <person name="Keim P."/>
            <person name="Wagner D."/>
        </authorList>
    </citation>
    <scope>NUCLEOTIDE SEQUENCE [LARGE SCALE GENOMIC DNA]</scope>
    <source>
        <strain evidence="2 3">MSMB2087WGS</strain>
    </source>
</reference>